<organism evidence="4 5">
    <name type="scientific">Roseovarius tolerans</name>
    <dbReference type="NCBI Taxonomy" id="74031"/>
    <lineage>
        <taxon>Bacteria</taxon>
        <taxon>Pseudomonadati</taxon>
        <taxon>Pseudomonadota</taxon>
        <taxon>Alphaproteobacteria</taxon>
        <taxon>Rhodobacterales</taxon>
        <taxon>Roseobacteraceae</taxon>
        <taxon>Roseovarius</taxon>
    </lineage>
</organism>
<gene>
    <name evidence="4" type="ORF">SAMN04488077_12018</name>
</gene>
<dbReference type="GO" id="GO:0006310">
    <property type="term" value="P:DNA recombination"/>
    <property type="evidence" value="ECO:0007669"/>
    <property type="project" value="UniProtKB-KW"/>
</dbReference>
<keyword evidence="2" id="KW-0233">DNA recombination</keyword>
<dbReference type="Proteomes" id="UP000182160">
    <property type="component" value="Unassembled WGS sequence"/>
</dbReference>
<dbReference type="Gene3D" id="1.10.443.10">
    <property type="entry name" value="Intergrase catalytic core"/>
    <property type="match status" value="1"/>
</dbReference>
<evidence type="ECO:0000313" key="4">
    <source>
        <dbReference type="EMBL" id="SEN54716.1"/>
    </source>
</evidence>
<dbReference type="SUPFAM" id="SSF56349">
    <property type="entry name" value="DNA breaking-rejoining enzymes"/>
    <property type="match status" value="1"/>
</dbReference>
<evidence type="ECO:0000256" key="1">
    <source>
        <dbReference type="ARBA" id="ARBA00022908"/>
    </source>
</evidence>
<dbReference type="GO" id="GO:0015074">
    <property type="term" value="P:DNA integration"/>
    <property type="evidence" value="ECO:0007669"/>
    <property type="project" value="UniProtKB-KW"/>
</dbReference>
<dbReference type="Pfam" id="PF00589">
    <property type="entry name" value="Phage_integrase"/>
    <property type="match status" value="1"/>
</dbReference>
<name>A0A1H8HEP4_9RHOB</name>
<dbReference type="InterPro" id="IPR050090">
    <property type="entry name" value="Tyrosine_recombinase_XerCD"/>
</dbReference>
<dbReference type="InterPro" id="IPR013762">
    <property type="entry name" value="Integrase-like_cat_sf"/>
</dbReference>
<dbReference type="AlphaFoldDB" id="A0A1H8HEP4"/>
<dbReference type="PANTHER" id="PTHR30349:SF90">
    <property type="entry name" value="TYROSINE RECOMBINASE XERD"/>
    <property type="match status" value="1"/>
</dbReference>
<proteinExistence type="predicted"/>
<dbReference type="InterPro" id="IPR002104">
    <property type="entry name" value="Integrase_catalytic"/>
</dbReference>
<dbReference type="GO" id="GO:0003677">
    <property type="term" value="F:DNA binding"/>
    <property type="evidence" value="ECO:0007669"/>
    <property type="project" value="InterPro"/>
</dbReference>
<protein>
    <submittedName>
        <fullName evidence="4">Phage integrase family protein</fullName>
    </submittedName>
</protein>
<keyword evidence="1" id="KW-0229">DNA integration</keyword>
<dbReference type="InterPro" id="IPR011010">
    <property type="entry name" value="DNA_brk_join_enz"/>
</dbReference>
<dbReference type="PANTHER" id="PTHR30349">
    <property type="entry name" value="PHAGE INTEGRASE-RELATED"/>
    <property type="match status" value="1"/>
</dbReference>
<dbReference type="PROSITE" id="PS51898">
    <property type="entry name" value="TYR_RECOMBINASE"/>
    <property type="match status" value="1"/>
</dbReference>
<reference evidence="4 5" key="1">
    <citation type="submission" date="2016-10" db="EMBL/GenBank/DDBJ databases">
        <authorList>
            <person name="de Groot N.N."/>
        </authorList>
    </citation>
    <scope>NUCLEOTIDE SEQUENCE [LARGE SCALE GENOMIC DNA]</scope>
    <source>
        <strain evidence="4 5">DSM 11457</strain>
    </source>
</reference>
<evidence type="ECO:0000259" key="3">
    <source>
        <dbReference type="PROSITE" id="PS51898"/>
    </source>
</evidence>
<sequence>MAKKPKQKTAWNKGKIVGPKPALTARQVATIRGVLAERAPLRDQVLFALAIDSCLRGSDLVRLKVSDVMLSGELRDKVRVQPSKTKSRSQTSIVFEPSRDTRTLLTRHIDAEDLLSTDWLFTAMQRRGGPEKPLSERAYLKLVKKWVSYAGLNPELYGTHSIRRSRPAYLYRKTGNLRACQIMLGHKSLASTQLYLGVEEEETLSLARQFEL</sequence>
<accession>A0A1H8HEP4</accession>
<evidence type="ECO:0000256" key="2">
    <source>
        <dbReference type="ARBA" id="ARBA00023172"/>
    </source>
</evidence>
<evidence type="ECO:0000313" key="5">
    <source>
        <dbReference type="Proteomes" id="UP000182160"/>
    </source>
</evidence>
<dbReference type="EMBL" id="FOBO01000020">
    <property type="protein sequence ID" value="SEN54716.1"/>
    <property type="molecule type" value="Genomic_DNA"/>
</dbReference>
<dbReference type="RefSeq" id="WP_074787938.1">
    <property type="nucleotide sequence ID" value="NZ_FOBO01000020.1"/>
</dbReference>
<feature type="domain" description="Tyr recombinase" evidence="3">
    <location>
        <begin position="18"/>
        <end position="208"/>
    </location>
</feature>